<reference evidence="2 3" key="1">
    <citation type="submission" date="2020-12" db="EMBL/GenBank/DDBJ databases">
        <title>Concerted genomic and epigenomic changes stabilize Arabidopsis allopolyploids.</title>
        <authorList>
            <person name="Chen Z."/>
        </authorList>
    </citation>
    <scope>NUCLEOTIDE SEQUENCE [LARGE SCALE GENOMIC DNA]</scope>
    <source>
        <strain evidence="2">As9502</strain>
        <tissue evidence="2">Leaf</tissue>
    </source>
</reference>
<comment type="caution">
    <text evidence="2">The sequence shown here is derived from an EMBL/GenBank/DDBJ whole genome shotgun (WGS) entry which is preliminary data.</text>
</comment>
<keyword evidence="1" id="KW-0812">Transmembrane</keyword>
<gene>
    <name evidence="2" type="ORF">ISN44_As13g023980</name>
</gene>
<evidence type="ECO:0000313" key="3">
    <source>
        <dbReference type="Proteomes" id="UP000694251"/>
    </source>
</evidence>
<dbReference type="EMBL" id="JAEFBJ010000013">
    <property type="protein sequence ID" value="KAG7538655.1"/>
    <property type="molecule type" value="Genomic_DNA"/>
</dbReference>
<evidence type="ECO:0000256" key="1">
    <source>
        <dbReference type="SAM" id="Phobius"/>
    </source>
</evidence>
<keyword evidence="1" id="KW-1133">Transmembrane helix</keyword>
<accession>A0A8T1XWW5</accession>
<organism evidence="2 3">
    <name type="scientific">Arabidopsis suecica</name>
    <name type="common">Swedish thale-cress</name>
    <name type="synonym">Cardaminopsis suecica</name>
    <dbReference type="NCBI Taxonomy" id="45249"/>
    <lineage>
        <taxon>Eukaryota</taxon>
        <taxon>Viridiplantae</taxon>
        <taxon>Streptophyta</taxon>
        <taxon>Embryophyta</taxon>
        <taxon>Tracheophyta</taxon>
        <taxon>Spermatophyta</taxon>
        <taxon>Magnoliopsida</taxon>
        <taxon>eudicotyledons</taxon>
        <taxon>Gunneridae</taxon>
        <taxon>Pentapetalae</taxon>
        <taxon>rosids</taxon>
        <taxon>malvids</taxon>
        <taxon>Brassicales</taxon>
        <taxon>Brassicaceae</taxon>
        <taxon>Camelineae</taxon>
        <taxon>Arabidopsis</taxon>
    </lineage>
</organism>
<dbReference type="AlphaFoldDB" id="A0A8T1XWW5"/>
<feature type="transmembrane region" description="Helical" evidence="1">
    <location>
        <begin position="7"/>
        <end position="29"/>
    </location>
</feature>
<proteinExistence type="predicted"/>
<name>A0A8T1XWW5_ARASU</name>
<sequence>MEKRGFTFTSILVHSLWITLTGILLFTLSTTKNHNFGYIKFFSITGTLLITLPWIIQLLVTSVVILLHKTKGYNLMWIVQSPKSKEKEKENHHTNVATTTPTTTTSCCSSPLSSLQVLKKGDVDEYEIRIVIGADGPRSPKDGSSATPLEMLKEIEQGRNNTKLLTNGSPVAA</sequence>
<keyword evidence="1" id="KW-0472">Membrane</keyword>
<dbReference type="Proteomes" id="UP000694251">
    <property type="component" value="Chromosome 13"/>
</dbReference>
<protein>
    <submittedName>
        <fullName evidence="2">Uncharacterized protein</fullName>
    </submittedName>
</protein>
<feature type="transmembrane region" description="Helical" evidence="1">
    <location>
        <begin position="41"/>
        <end position="67"/>
    </location>
</feature>
<dbReference type="OrthoDB" id="1083961at2759"/>
<evidence type="ECO:0000313" key="2">
    <source>
        <dbReference type="EMBL" id="KAG7538655.1"/>
    </source>
</evidence>
<keyword evidence="3" id="KW-1185">Reference proteome</keyword>